<evidence type="ECO:0000256" key="1">
    <source>
        <dbReference type="SAM" id="MobiDB-lite"/>
    </source>
</evidence>
<proteinExistence type="predicted"/>
<evidence type="ECO:0000313" key="2">
    <source>
        <dbReference type="EMBL" id="QBK91742.1"/>
    </source>
</evidence>
<name>A0A481Z8M8_9VIRU</name>
<sequence length="79" mass="9066">MLDLQETKADRGQEDLGVQEDNSEDRGDGECQDLWDPRVLLDDVVLLVRAEYQDRQEDLLDPPGDLDLLDLLDQKVLWG</sequence>
<accession>A0A481Z8M8</accession>
<feature type="compositionally biased region" description="Basic and acidic residues" evidence="1">
    <location>
        <begin position="24"/>
        <end position="33"/>
    </location>
</feature>
<dbReference type="EMBL" id="MK500565">
    <property type="protein sequence ID" value="QBK91742.1"/>
    <property type="molecule type" value="Genomic_DNA"/>
</dbReference>
<organism evidence="2">
    <name type="scientific">Pithovirus LCPAC304</name>
    <dbReference type="NCBI Taxonomy" id="2506594"/>
    <lineage>
        <taxon>Viruses</taxon>
        <taxon>Pithoviruses</taxon>
    </lineage>
</organism>
<feature type="compositionally biased region" description="Basic and acidic residues" evidence="1">
    <location>
        <begin position="1"/>
        <end position="14"/>
    </location>
</feature>
<reference evidence="2" key="1">
    <citation type="journal article" date="2019" name="MBio">
        <title>Virus Genomes from Deep Sea Sediments Expand the Ocean Megavirome and Support Independent Origins of Viral Gigantism.</title>
        <authorList>
            <person name="Backstrom D."/>
            <person name="Yutin N."/>
            <person name="Jorgensen S.L."/>
            <person name="Dharamshi J."/>
            <person name="Homa F."/>
            <person name="Zaremba-Niedwiedzka K."/>
            <person name="Spang A."/>
            <person name="Wolf Y.I."/>
            <person name="Koonin E.V."/>
            <person name="Ettema T.J."/>
        </authorList>
    </citation>
    <scope>NUCLEOTIDE SEQUENCE</scope>
</reference>
<feature type="region of interest" description="Disordered" evidence="1">
    <location>
        <begin position="1"/>
        <end position="33"/>
    </location>
</feature>
<protein>
    <submittedName>
        <fullName evidence="2">Uncharacterized protein</fullName>
    </submittedName>
</protein>
<gene>
    <name evidence="2" type="ORF">LCPAC304_00680</name>
</gene>